<dbReference type="VEuPathDB" id="FungiDB:RO3G_10244"/>
<dbReference type="GeneID" id="93617210"/>
<dbReference type="RefSeq" id="XP_067520930.1">
    <property type="nucleotide sequence ID" value="XM_067664829.1"/>
</dbReference>
<dbReference type="Gene3D" id="3.40.50.720">
    <property type="entry name" value="NAD(P)-binding Rossmann-like Domain"/>
    <property type="match status" value="1"/>
</dbReference>
<dbReference type="OMA" id="MGTDNIP"/>
<dbReference type="InParanoid" id="I1CAQ4"/>
<dbReference type="FunFam" id="3.40.50.720:FF:000047">
    <property type="entry name" value="NADP-dependent L-serine/L-allo-threonine dehydrogenase"/>
    <property type="match status" value="1"/>
</dbReference>
<dbReference type="FunCoup" id="I1CAQ4">
    <property type="interactions" value="64"/>
</dbReference>
<dbReference type="SUPFAM" id="SSF51735">
    <property type="entry name" value="NAD(P)-binding Rossmann-fold domains"/>
    <property type="match status" value="1"/>
</dbReference>
<keyword evidence="5" id="KW-1185">Reference proteome</keyword>
<dbReference type="Proteomes" id="UP000009138">
    <property type="component" value="Unassembled WGS sequence"/>
</dbReference>
<evidence type="ECO:0008006" key="6">
    <source>
        <dbReference type="Google" id="ProtNLM"/>
    </source>
</evidence>
<dbReference type="Pfam" id="PF00106">
    <property type="entry name" value="adh_short"/>
    <property type="match status" value="1"/>
</dbReference>
<dbReference type="PRINTS" id="PR00080">
    <property type="entry name" value="SDRFAMILY"/>
</dbReference>
<dbReference type="GO" id="GO:0016616">
    <property type="term" value="F:oxidoreductase activity, acting on the CH-OH group of donors, NAD or NADP as acceptor"/>
    <property type="evidence" value="ECO:0007669"/>
    <property type="project" value="UniProtKB-ARBA"/>
</dbReference>
<gene>
    <name evidence="4" type="ORF">RO3G_10244</name>
</gene>
<dbReference type="PANTHER" id="PTHR42901">
    <property type="entry name" value="ALCOHOL DEHYDROGENASE"/>
    <property type="match status" value="1"/>
</dbReference>
<dbReference type="EMBL" id="CH476739">
    <property type="protein sequence ID" value="EIE85534.1"/>
    <property type="molecule type" value="Genomic_DNA"/>
</dbReference>
<dbReference type="STRING" id="246409.I1CAQ4"/>
<evidence type="ECO:0000256" key="2">
    <source>
        <dbReference type="ARBA" id="ARBA00023002"/>
    </source>
</evidence>
<reference evidence="4 5" key="1">
    <citation type="journal article" date="2009" name="PLoS Genet.">
        <title>Genomic analysis of the basal lineage fungus Rhizopus oryzae reveals a whole-genome duplication.</title>
        <authorList>
            <person name="Ma L.-J."/>
            <person name="Ibrahim A.S."/>
            <person name="Skory C."/>
            <person name="Grabherr M.G."/>
            <person name="Burger G."/>
            <person name="Butler M."/>
            <person name="Elias M."/>
            <person name="Idnurm A."/>
            <person name="Lang B.F."/>
            <person name="Sone T."/>
            <person name="Abe A."/>
            <person name="Calvo S.E."/>
            <person name="Corrochano L.M."/>
            <person name="Engels R."/>
            <person name="Fu J."/>
            <person name="Hansberg W."/>
            <person name="Kim J.-M."/>
            <person name="Kodira C.D."/>
            <person name="Koehrsen M.J."/>
            <person name="Liu B."/>
            <person name="Miranda-Saavedra D."/>
            <person name="O'Leary S."/>
            <person name="Ortiz-Castellanos L."/>
            <person name="Poulter R."/>
            <person name="Rodriguez-Romero J."/>
            <person name="Ruiz-Herrera J."/>
            <person name="Shen Y.-Q."/>
            <person name="Zeng Q."/>
            <person name="Galagan J."/>
            <person name="Birren B.W."/>
            <person name="Cuomo C.A."/>
            <person name="Wickes B.L."/>
        </authorList>
    </citation>
    <scope>NUCLEOTIDE SEQUENCE [LARGE SCALE GENOMIC DNA]</scope>
    <source>
        <strain evidence="5">RA 99-880 / ATCC MYA-4621 / FGSC 9543 / NRRL 43880</strain>
    </source>
</reference>
<keyword evidence="2" id="KW-0560">Oxidoreductase</keyword>
<dbReference type="OrthoDB" id="6251714at2759"/>
<proteinExistence type="inferred from homology"/>
<evidence type="ECO:0000256" key="1">
    <source>
        <dbReference type="ARBA" id="ARBA00006484"/>
    </source>
</evidence>
<evidence type="ECO:0000256" key="3">
    <source>
        <dbReference type="RuleBase" id="RU000363"/>
    </source>
</evidence>
<comment type="similarity">
    <text evidence="1 3">Belongs to the short-chain dehydrogenases/reductases (SDR) family.</text>
</comment>
<evidence type="ECO:0000313" key="4">
    <source>
        <dbReference type="EMBL" id="EIE85534.1"/>
    </source>
</evidence>
<organism evidence="4 5">
    <name type="scientific">Rhizopus delemar (strain RA 99-880 / ATCC MYA-4621 / FGSC 9543 / NRRL 43880)</name>
    <name type="common">Mucormycosis agent</name>
    <name type="synonym">Rhizopus arrhizus var. delemar</name>
    <dbReference type="NCBI Taxonomy" id="246409"/>
    <lineage>
        <taxon>Eukaryota</taxon>
        <taxon>Fungi</taxon>
        <taxon>Fungi incertae sedis</taxon>
        <taxon>Mucoromycota</taxon>
        <taxon>Mucoromycotina</taxon>
        <taxon>Mucoromycetes</taxon>
        <taxon>Mucorales</taxon>
        <taxon>Mucorineae</taxon>
        <taxon>Rhizopodaceae</taxon>
        <taxon>Rhizopus</taxon>
    </lineage>
</organism>
<evidence type="ECO:0000313" key="5">
    <source>
        <dbReference type="Proteomes" id="UP000009138"/>
    </source>
</evidence>
<dbReference type="AlphaFoldDB" id="I1CAQ4"/>
<protein>
    <recommendedName>
        <fullName evidence="6">NAD(P)-binding protein</fullName>
    </recommendedName>
</protein>
<sequence length="285" mass="31389">MFFKNSVNFISKRLYHPRLYGKNVFITGASSGIGEACAKEFAKEGSNLVRKTLICICKILAARRAERLDALKLELSQQHKDIKIHTISLDVRKKKNIDDAINNLLLKSNIDVLVNNAGLVIGIDYLADVSEDVFDTMFETNVKGLVFLTQAILPGMKANQKGHIINIGSVAGKQSYPGGSIYCGTKHAVDAITKALIYELVDTPIRVSQINPGLVNTEFSTVRFHGDKEKADNVYKGLKPLVGQDIAELVTFTASRPDHVNICDMLVFPTSQADAKTVHRSTEDK</sequence>
<dbReference type="InterPro" id="IPR002347">
    <property type="entry name" value="SDR_fam"/>
</dbReference>
<dbReference type="InterPro" id="IPR036291">
    <property type="entry name" value="NAD(P)-bd_dom_sf"/>
</dbReference>
<dbReference type="PRINTS" id="PR00081">
    <property type="entry name" value="GDHRDH"/>
</dbReference>
<name>I1CAQ4_RHIO9</name>
<dbReference type="eggNOG" id="KOG1205">
    <property type="taxonomic scope" value="Eukaryota"/>
</dbReference>
<dbReference type="PANTHER" id="PTHR42901:SF1">
    <property type="entry name" value="ALCOHOL DEHYDROGENASE"/>
    <property type="match status" value="1"/>
</dbReference>
<accession>I1CAQ4</accession>